<dbReference type="InterPro" id="IPR017867">
    <property type="entry name" value="Tyr_phospatase_low_mol_wt"/>
</dbReference>
<dbReference type="RefSeq" id="WP_271089143.1">
    <property type="nucleotide sequence ID" value="NZ_JAPJZH010000004.1"/>
</dbReference>
<evidence type="ECO:0000256" key="2">
    <source>
        <dbReference type="ARBA" id="ARBA00013064"/>
    </source>
</evidence>
<dbReference type="PANTHER" id="PTHR11717">
    <property type="entry name" value="LOW MOLECULAR WEIGHT PROTEIN TYROSINE PHOSPHATASE"/>
    <property type="match status" value="1"/>
</dbReference>
<dbReference type="InterPro" id="IPR023485">
    <property type="entry name" value="Ptyr_pPase"/>
</dbReference>
<dbReference type="Proteomes" id="UP001148313">
    <property type="component" value="Unassembled WGS sequence"/>
</dbReference>
<reference evidence="6" key="1">
    <citation type="submission" date="2022-11" db="EMBL/GenBank/DDBJ databases">
        <title>Hoeflea poritis sp. nov., isolated from scleractinian coral Porites lutea.</title>
        <authorList>
            <person name="Zhang G."/>
            <person name="Wei Q."/>
            <person name="Cai L."/>
        </authorList>
    </citation>
    <scope>NUCLEOTIDE SEQUENCE</scope>
    <source>
        <strain evidence="6">E7-10</strain>
    </source>
</reference>
<evidence type="ECO:0000259" key="5">
    <source>
        <dbReference type="SMART" id="SM00226"/>
    </source>
</evidence>
<gene>
    <name evidence="6" type="ORF">OOZ53_09170</name>
</gene>
<keyword evidence="3" id="KW-0378">Hydrolase</keyword>
<dbReference type="SUPFAM" id="SSF52788">
    <property type="entry name" value="Phosphotyrosine protein phosphatases I"/>
    <property type="match status" value="1"/>
</dbReference>
<feature type="domain" description="Phosphotyrosine protein phosphatase I" evidence="5">
    <location>
        <begin position="11"/>
        <end position="159"/>
    </location>
</feature>
<dbReference type="Pfam" id="PF01451">
    <property type="entry name" value="LMWPc"/>
    <property type="match status" value="1"/>
</dbReference>
<accession>A0ABT4VLG4</accession>
<evidence type="ECO:0000313" key="7">
    <source>
        <dbReference type="Proteomes" id="UP001148313"/>
    </source>
</evidence>
<proteinExistence type="inferred from homology"/>
<comment type="similarity">
    <text evidence="1">Belongs to the low molecular weight phosphotyrosine protein phosphatase family.</text>
</comment>
<dbReference type="EMBL" id="JAPJZH010000004">
    <property type="protein sequence ID" value="MDA4845516.1"/>
    <property type="molecule type" value="Genomic_DNA"/>
</dbReference>
<evidence type="ECO:0000256" key="3">
    <source>
        <dbReference type="ARBA" id="ARBA00022801"/>
    </source>
</evidence>
<dbReference type="EC" id="3.1.3.48" evidence="2"/>
<sequence length="161" mass="17386">MAPPTTVGKTSSILFVCLGNICRSPMAEGVFRSLAQQTGLDRTMTIDSAGTGAWHVGDPPDPRAVAKAAEHGVDISGQRARQFAVSDFERFDLILAMDASNLETLKSRSPDPFVSGAHRFMEFALDEPIDVPDPYYGGADGFETVYRMLENGCSSILKRLG</sequence>
<dbReference type="PANTHER" id="PTHR11717:SF7">
    <property type="entry name" value="LOW MOLECULAR WEIGHT PHOSPHOTYROSINE PROTEIN PHOSPHATASE"/>
    <property type="match status" value="1"/>
</dbReference>
<comment type="caution">
    <text evidence="6">The sequence shown here is derived from an EMBL/GenBank/DDBJ whole genome shotgun (WGS) entry which is preliminary data.</text>
</comment>
<evidence type="ECO:0000256" key="4">
    <source>
        <dbReference type="ARBA" id="ARBA00022912"/>
    </source>
</evidence>
<dbReference type="CDD" id="cd16343">
    <property type="entry name" value="LMWPTP"/>
    <property type="match status" value="1"/>
</dbReference>
<name>A0ABT4VLG4_9HYPH</name>
<dbReference type="InterPro" id="IPR050438">
    <property type="entry name" value="LMW_PTPase"/>
</dbReference>
<protein>
    <recommendedName>
        <fullName evidence="2">protein-tyrosine-phosphatase</fullName>
        <ecNumber evidence="2">3.1.3.48</ecNumber>
    </recommendedName>
</protein>
<dbReference type="InterPro" id="IPR036196">
    <property type="entry name" value="Ptyr_pPase_sf"/>
</dbReference>
<evidence type="ECO:0000313" key="6">
    <source>
        <dbReference type="EMBL" id="MDA4845516.1"/>
    </source>
</evidence>
<evidence type="ECO:0000256" key="1">
    <source>
        <dbReference type="ARBA" id="ARBA00011063"/>
    </source>
</evidence>
<dbReference type="Gene3D" id="3.40.50.2300">
    <property type="match status" value="1"/>
</dbReference>
<dbReference type="SMART" id="SM00226">
    <property type="entry name" value="LMWPc"/>
    <property type="match status" value="1"/>
</dbReference>
<keyword evidence="7" id="KW-1185">Reference proteome</keyword>
<dbReference type="PRINTS" id="PR00719">
    <property type="entry name" value="LMWPTPASE"/>
</dbReference>
<keyword evidence="4" id="KW-0904">Protein phosphatase</keyword>
<organism evidence="6 7">
    <name type="scientific">Hoeflea poritis</name>
    <dbReference type="NCBI Taxonomy" id="2993659"/>
    <lineage>
        <taxon>Bacteria</taxon>
        <taxon>Pseudomonadati</taxon>
        <taxon>Pseudomonadota</taxon>
        <taxon>Alphaproteobacteria</taxon>
        <taxon>Hyphomicrobiales</taxon>
        <taxon>Rhizobiaceae</taxon>
        <taxon>Hoeflea</taxon>
    </lineage>
</organism>